<feature type="transmembrane region" description="Helical" evidence="1">
    <location>
        <begin position="74"/>
        <end position="94"/>
    </location>
</feature>
<feature type="transmembrane region" description="Helical" evidence="1">
    <location>
        <begin position="143"/>
        <end position="165"/>
    </location>
</feature>
<dbReference type="RefSeq" id="WP_166282366.1">
    <property type="nucleotide sequence ID" value="NZ_JAANNP010000008.1"/>
</dbReference>
<organism evidence="2 3">
    <name type="scientific">Motilibacter deserti</name>
    <dbReference type="NCBI Taxonomy" id="2714956"/>
    <lineage>
        <taxon>Bacteria</taxon>
        <taxon>Bacillati</taxon>
        <taxon>Actinomycetota</taxon>
        <taxon>Actinomycetes</taxon>
        <taxon>Motilibacterales</taxon>
        <taxon>Motilibacteraceae</taxon>
        <taxon>Motilibacter</taxon>
    </lineage>
</organism>
<feature type="transmembrane region" description="Helical" evidence="1">
    <location>
        <begin position="196"/>
        <end position="218"/>
    </location>
</feature>
<accession>A0ABX0GYH2</accession>
<feature type="transmembrane region" description="Helical" evidence="1">
    <location>
        <begin position="298"/>
        <end position="316"/>
    </location>
</feature>
<evidence type="ECO:0008006" key="4">
    <source>
        <dbReference type="Google" id="ProtNLM"/>
    </source>
</evidence>
<dbReference type="EMBL" id="JAANNP010000008">
    <property type="protein sequence ID" value="NHC14645.1"/>
    <property type="molecule type" value="Genomic_DNA"/>
</dbReference>
<name>A0ABX0GYH2_9ACTN</name>
<evidence type="ECO:0000256" key="1">
    <source>
        <dbReference type="SAM" id="Phobius"/>
    </source>
</evidence>
<proteinExistence type="predicted"/>
<gene>
    <name evidence="2" type="ORF">G9H71_12730</name>
</gene>
<comment type="caution">
    <text evidence="2">The sequence shown here is derived from an EMBL/GenBank/DDBJ whole genome shotgun (WGS) entry which is preliminary data.</text>
</comment>
<keyword evidence="1" id="KW-1133">Transmembrane helix</keyword>
<evidence type="ECO:0000313" key="3">
    <source>
        <dbReference type="Proteomes" id="UP000800981"/>
    </source>
</evidence>
<feature type="transmembrane region" description="Helical" evidence="1">
    <location>
        <begin position="114"/>
        <end position="134"/>
    </location>
</feature>
<keyword evidence="3" id="KW-1185">Reference proteome</keyword>
<keyword evidence="1" id="KW-0472">Membrane</keyword>
<feature type="transmembrane region" description="Helical" evidence="1">
    <location>
        <begin position="171"/>
        <end position="189"/>
    </location>
</feature>
<protein>
    <recommendedName>
        <fullName evidence="4">Membrane protein DUF2157</fullName>
    </recommendedName>
</protein>
<feature type="transmembrane region" description="Helical" evidence="1">
    <location>
        <begin position="238"/>
        <end position="259"/>
    </location>
</feature>
<dbReference type="Proteomes" id="UP000800981">
    <property type="component" value="Unassembled WGS sequence"/>
</dbReference>
<keyword evidence="1" id="KW-0812">Transmembrane</keyword>
<feature type="transmembrane region" description="Helical" evidence="1">
    <location>
        <begin position="266"/>
        <end position="286"/>
    </location>
</feature>
<reference evidence="2 3" key="1">
    <citation type="submission" date="2020-03" db="EMBL/GenBank/DDBJ databases">
        <title>Two novel Motilibacter sp.</title>
        <authorList>
            <person name="Liu S."/>
        </authorList>
    </citation>
    <scope>NUCLEOTIDE SEQUENCE [LARGE SCALE GENOMIC DNA]</scope>
    <source>
        <strain evidence="2 3">E257</strain>
    </source>
</reference>
<evidence type="ECO:0000313" key="2">
    <source>
        <dbReference type="EMBL" id="NHC14645.1"/>
    </source>
</evidence>
<sequence>MTAGPEAAYRRLLRAYPASWRRRHADAVLGTLLDQADAEGRSAVSVADVRDILGHGLLARLHLLLDVVPGRVRAVAGTAALGSGAGLCLALLLLGEWLPPWAPPSTREAGFGPFLTVGPLLYAAWLLAVAASLLRHPRLARSLLGAATLAAVVLPHVVANAYPYAGVERPSSTALAPLAVLGLLVLAAPPSRPSPAVVAATAIGTVAAVGGPMLPLWLSGGSPFPVRDFFYYAYAHHLAVSAAVLLAAGLLAAVAALVARRPAYAGGALLALLPWAVLLLAVWRRISTQGMSALEPLVVVAGVGAALAVLGGLRALGVRVRL</sequence>